<name>A0ACC1L918_9FUNG</name>
<proteinExistence type="predicted"/>
<accession>A0ACC1L918</accession>
<sequence length="116" mass="12978">MRAELLDEDGDLSPACKQALYEIFDRYDKDGDGALNDAEIQAFARDTNGSEFSRGELDEIRGHLECTDDGALCREGFLELYHLQTSAGDEDETWKDLKKHGYDDSLRLVQSGAKDA</sequence>
<dbReference type="EMBL" id="JANBUN010000497">
    <property type="protein sequence ID" value="KAJ2803303.1"/>
    <property type="molecule type" value="Genomic_DNA"/>
</dbReference>
<protein>
    <submittedName>
        <fullName evidence="1">Uncharacterized protein</fullName>
    </submittedName>
</protein>
<evidence type="ECO:0000313" key="2">
    <source>
        <dbReference type="Proteomes" id="UP001140087"/>
    </source>
</evidence>
<dbReference type="Proteomes" id="UP001140087">
    <property type="component" value="Unassembled WGS sequence"/>
</dbReference>
<comment type="caution">
    <text evidence="1">The sequence shown here is derived from an EMBL/GenBank/DDBJ whole genome shotgun (WGS) entry which is preliminary data.</text>
</comment>
<reference evidence="1" key="1">
    <citation type="submission" date="2022-07" db="EMBL/GenBank/DDBJ databases">
        <title>Phylogenomic reconstructions and comparative analyses of Kickxellomycotina fungi.</title>
        <authorList>
            <person name="Reynolds N.K."/>
            <person name="Stajich J.E."/>
            <person name="Barry K."/>
            <person name="Grigoriev I.V."/>
            <person name="Crous P."/>
            <person name="Smith M.E."/>
        </authorList>
    </citation>
    <scope>NUCLEOTIDE SEQUENCE</scope>
    <source>
        <strain evidence="1">BCRC 34780</strain>
    </source>
</reference>
<organism evidence="1 2">
    <name type="scientific">Coemansia helicoidea</name>
    <dbReference type="NCBI Taxonomy" id="1286919"/>
    <lineage>
        <taxon>Eukaryota</taxon>
        <taxon>Fungi</taxon>
        <taxon>Fungi incertae sedis</taxon>
        <taxon>Zoopagomycota</taxon>
        <taxon>Kickxellomycotina</taxon>
        <taxon>Kickxellomycetes</taxon>
        <taxon>Kickxellales</taxon>
        <taxon>Kickxellaceae</taxon>
        <taxon>Coemansia</taxon>
    </lineage>
</organism>
<keyword evidence="2" id="KW-1185">Reference proteome</keyword>
<gene>
    <name evidence="1" type="ORF">H4R21_002085</name>
</gene>
<evidence type="ECO:0000313" key="1">
    <source>
        <dbReference type="EMBL" id="KAJ2803303.1"/>
    </source>
</evidence>